<reference evidence="2" key="1">
    <citation type="submission" date="2023-08" db="EMBL/GenBank/DDBJ databases">
        <authorList>
            <person name="Messyasz A."/>
            <person name="Mannisto M.K."/>
            <person name="Kerkhof L.J."/>
            <person name="Haggblom M."/>
        </authorList>
    </citation>
    <scope>NUCLEOTIDE SEQUENCE</scope>
    <source>
        <strain evidence="2">X5P6</strain>
    </source>
</reference>
<evidence type="ECO:0000313" key="2">
    <source>
        <dbReference type="EMBL" id="XCB32273.1"/>
    </source>
</evidence>
<dbReference type="InterPro" id="IPR020835">
    <property type="entry name" value="Catalase_sf"/>
</dbReference>
<proteinExistence type="predicted"/>
<dbReference type="KEGG" id="tpsc:RBB77_17765"/>
<dbReference type="EMBL" id="CP132942">
    <property type="protein sequence ID" value="XCB32273.1"/>
    <property type="molecule type" value="Genomic_DNA"/>
</dbReference>
<accession>A0AAU7ZN59</accession>
<organism evidence="2">
    <name type="scientific">Tunturiibacter psychrotolerans</name>
    <dbReference type="NCBI Taxonomy" id="3069686"/>
    <lineage>
        <taxon>Bacteria</taxon>
        <taxon>Pseudomonadati</taxon>
        <taxon>Acidobacteriota</taxon>
        <taxon>Terriglobia</taxon>
        <taxon>Terriglobales</taxon>
        <taxon>Acidobacteriaceae</taxon>
        <taxon>Tunturiibacter</taxon>
    </lineage>
</organism>
<evidence type="ECO:0008006" key="3">
    <source>
        <dbReference type="Google" id="ProtNLM"/>
    </source>
</evidence>
<feature type="compositionally biased region" description="Basic and acidic residues" evidence="1">
    <location>
        <begin position="1"/>
        <end position="10"/>
    </location>
</feature>
<gene>
    <name evidence="2" type="ORF">RBB77_17765</name>
</gene>
<feature type="compositionally biased region" description="Polar residues" evidence="1">
    <location>
        <begin position="12"/>
        <end position="22"/>
    </location>
</feature>
<sequence length="71" mass="8193">MDTRETHGEDNYQPNRSPNTMVENPAFDYSQAALGATTVHHPIRIRDEYRQAGDLYRSVSKQDQDDLIRIS</sequence>
<name>A0AAU7ZN59_9BACT</name>
<dbReference type="RefSeq" id="WP_353063115.1">
    <property type="nucleotide sequence ID" value="NZ_CP132942.1"/>
</dbReference>
<dbReference type="AlphaFoldDB" id="A0AAU7ZN59"/>
<reference evidence="2" key="2">
    <citation type="journal article" date="2024" name="Environ. Microbiol.">
        <title>Genome analysis and description of Tunturibacter gen. nov. expands the diversity of Terriglobia in tundra soils.</title>
        <authorList>
            <person name="Messyasz A."/>
            <person name="Mannisto M.K."/>
            <person name="Kerkhof L.J."/>
            <person name="Haggblom M.M."/>
        </authorList>
    </citation>
    <scope>NUCLEOTIDE SEQUENCE</scope>
    <source>
        <strain evidence="2">X5P6</strain>
    </source>
</reference>
<evidence type="ECO:0000256" key="1">
    <source>
        <dbReference type="SAM" id="MobiDB-lite"/>
    </source>
</evidence>
<feature type="region of interest" description="Disordered" evidence="1">
    <location>
        <begin position="1"/>
        <end position="25"/>
    </location>
</feature>
<dbReference type="GO" id="GO:0020037">
    <property type="term" value="F:heme binding"/>
    <property type="evidence" value="ECO:0007669"/>
    <property type="project" value="InterPro"/>
</dbReference>
<dbReference type="Gene3D" id="2.40.180.10">
    <property type="entry name" value="Catalase core domain"/>
    <property type="match status" value="1"/>
</dbReference>
<protein>
    <recommendedName>
        <fullName evidence="3">Catalase</fullName>
    </recommendedName>
</protein>
<dbReference type="SUPFAM" id="SSF56634">
    <property type="entry name" value="Heme-dependent catalase-like"/>
    <property type="match status" value="1"/>
</dbReference>